<dbReference type="PROSITE" id="PS00198">
    <property type="entry name" value="4FE4S_FER_1"/>
    <property type="match status" value="1"/>
</dbReference>
<gene>
    <name evidence="5" type="ORF">STSP2_01809</name>
</gene>
<protein>
    <submittedName>
        <fullName evidence="5">ParA-like protein</fullName>
    </submittedName>
</protein>
<dbReference type="InterPro" id="IPR017900">
    <property type="entry name" value="4Fe4S_Fe_S_CS"/>
</dbReference>
<accession>A0A1U9NL35</accession>
<evidence type="ECO:0000256" key="3">
    <source>
        <dbReference type="ARBA" id="ARBA00023014"/>
    </source>
</evidence>
<dbReference type="PANTHER" id="PTHR43063:SF1">
    <property type="entry name" value="4FE-4S CLUSTER CONTAINING PARA FAMILY ATPASE PROTEIN"/>
    <property type="match status" value="1"/>
</dbReference>
<dbReference type="STRING" id="1936003.STSP2_01809"/>
<dbReference type="OrthoDB" id="9778602at2"/>
<organism evidence="5 6">
    <name type="scientific">Anaerohalosphaera lusitana</name>
    <dbReference type="NCBI Taxonomy" id="1936003"/>
    <lineage>
        <taxon>Bacteria</taxon>
        <taxon>Pseudomonadati</taxon>
        <taxon>Planctomycetota</taxon>
        <taxon>Phycisphaerae</taxon>
        <taxon>Sedimentisphaerales</taxon>
        <taxon>Anaerohalosphaeraceae</taxon>
        <taxon>Anaerohalosphaera</taxon>
    </lineage>
</organism>
<evidence type="ECO:0000259" key="4">
    <source>
        <dbReference type="PROSITE" id="PS51379"/>
    </source>
</evidence>
<keyword evidence="2" id="KW-0408">Iron</keyword>
<dbReference type="GO" id="GO:0046872">
    <property type="term" value="F:metal ion binding"/>
    <property type="evidence" value="ECO:0007669"/>
    <property type="project" value="UniProtKB-KW"/>
</dbReference>
<dbReference type="InterPro" id="IPR017896">
    <property type="entry name" value="4Fe4S_Fe-S-bd"/>
</dbReference>
<dbReference type="EMBL" id="CP019791">
    <property type="protein sequence ID" value="AQT68641.1"/>
    <property type="molecule type" value="Genomic_DNA"/>
</dbReference>
<reference evidence="6" key="1">
    <citation type="submission" date="2017-02" db="EMBL/GenBank/DDBJ databases">
        <title>Comparative genomics and description of representatives of a novel lineage of planctomycetes thriving in anoxic sediments.</title>
        <authorList>
            <person name="Spring S."/>
            <person name="Bunk B."/>
            <person name="Sproer C."/>
        </authorList>
    </citation>
    <scope>NUCLEOTIDE SEQUENCE [LARGE SCALE GENOMIC DNA]</scope>
    <source>
        <strain evidence="6">ST-NAGAB-D1</strain>
    </source>
</reference>
<keyword evidence="1" id="KW-0479">Metal-binding</keyword>
<dbReference type="SUPFAM" id="SSF54862">
    <property type="entry name" value="4Fe-4S ferredoxins"/>
    <property type="match status" value="1"/>
</dbReference>
<feature type="domain" description="4Fe-4S ferredoxin-type" evidence="4">
    <location>
        <begin position="94"/>
        <end position="123"/>
    </location>
</feature>
<dbReference type="AlphaFoldDB" id="A0A1U9NL35"/>
<evidence type="ECO:0000256" key="1">
    <source>
        <dbReference type="ARBA" id="ARBA00022723"/>
    </source>
</evidence>
<evidence type="ECO:0000256" key="2">
    <source>
        <dbReference type="ARBA" id="ARBA00023004"/>
    </source>
</evidence>
<dbReference type="InterPro" id="IPR027417">
    <property type="entry name" value="P-loop_NTPase"/>
</dbReference>
<keyword evidence="6" id="KW-1185">Reference proteome</keyword>
<sequence length="285" mass="30506">MKTAKTIAIASGKGGTGKTTVSTNLAWTAADRFKSAYLDCDVEEPNGGIFLKPAIEASKTVHVDVPQVDISKCSGCGKCGRLCQYSAIAHLGGQNVITFENMCHSCGGCMRICPTGAITAKKMEIGTVSHGSAGKLRFAGGLLKLGSVRTPSLIHEVLAGDTDAELRFVDAPPGTSCPVIAAVRGADYVILVTEPTPFGLNDLRLAVDMCRALRLDCGLVINNAYGEYVPLDEYVDEQELEVLGRIEYDRKIAEAYSRGEMIVDSLPTYGKVFGRILDRVLEHMV</sequence>
<dbReference type="InterPro" id="IPR002586">
    <property type="entry name" value="CobQ/CobB/MinD/ParA_Nub-bd_dom"/>
</dbReference>
<dbReference type="Proteomes" id="UP000189674">
    <property type="component" value="Chromosome"/>
</dbReference>
<dbReference type="SUPFAM" id="SSF52540">
    <property type="entry name" value="P-loop containing nucleoside triphosphate hydrolases"/>
    <property type="match status" value="1"/>
</dbReference>
<dbReference type="Gene3D" id="3.40.50.300">
    <property type="entry name" value="P-loop containing nucleotide triphosphate hydrolases"/>
    <property type="match status" value="1"/>
</dbReference>
<dbReference type="Gene3D" id="3.30.70.20">
    <property type="match status" value="1"/>
</dbReference>
<feature type="domain" description="4Fe-4S ferredoxin-type" evidence="4">
    <location>
        <begin position="64"/>
        <end position="93"/>
    </location>
</feature>
<dbReference type="Pfam" id="PF00037">
    <property type="entry name" value="Fer4"/>
    <property type="match status" value="1"/>
</dbReference>
<evidence type="ECO:0000313" key="6">
    <source>
        <dbReference type="Proteomes" id="UP000189674"/>
    </source>
</evidence>
<dbReference type="RefSeq" id="WP_146661830.1">
    <property type="nucleotide sequence ID" value="NZ_CP019791.1"/>
</dbReference>
<dbReference type="PANTHER" id="PTHR43063">
    <property type="entry name" value="4FE-4S CLUSTER CONTAINING PARA FAMILY ATPASE PROTEIN"/>
    <property type="match status" value="1"/>
</dbReference>
<dbReference type="KEGG" id="alus:STSP2_01809"/>
<dbReference type="PROSITE" id="PS51379">
    <property type="entry name" value="4FE4S_FER_2"/>
    <property type="match status" value="2"/>
</dbReference>
<dbReference type="GO" id="GO:0051536">
    <property type="term" value="F:iron-sulfur cluster binding"/>
    <property type="evidence" value="ECO:0007669"/>
    <property type="project" value="UniProtKB-KW"/>
</dbReference>
<name>A0A1U9NL35_9BACT</name>
<evidence type="ECO:0000313" key="5">
    <source>
        <dbReference type="EMBL" id="AQT68641.1"/>
    </source>
</evidence>
<keyword evidence="3" id="KW-0411">Iron-sulfur</keyword>
<dbReference type="Pfam" id="PF01656">
    <property type="entry name" value="CbiA"/>
    <property type="match status" value="1"/>
</dbReference>
<proteinExistence type="predicted"/>